<dbReference type="EMBL" id="QOIP01000003">
    <property type="protein sequence ID" value="RLU25295.1"/>
    <property type="molecule type" value="Genomic_DNA"/>
</dbReference>
<reference evidence="6" key="1">
    <citation type="journal article" date="2018" name="Genome Res.">
        <title>The genomic architecture and molecular evolution of ant odorant receptors.</title>
        <authorList>
            <person name="McKenzie S.K."/>
            <person name="Kronauer D.J.C."/>
        </authorList>
    </citation>
    <scope>NUCLEOTIDE SEQUENCE [LARGE SCALE GENOMIC DNA]</scope>
    <source>
        <strain evidence="6">Clonal line C1</strain>
    </source>
</reference>
<evidence type="ECO:0000256" key="4">
    <source>
        <dbReference type="ARBA" id="ARBA00035274"/>
    </source>
</evidence>
<comment type="caution">
    <text evidence="6">The sequence shown here is derived from an EMBL/GenBank/DDBJ whole genome shotgun (WGS) entry which is preliminary data.</text>
</comment>
<dbReference type="NCBIfam" id="TIGR01030">
    <property type="entry name" value="rpmH_bact"/>
    <property type="match status" value="1"/>
</dbReference>
<evidence type="ECO:0000313" key="6">
    <source>
        <dbReference type="EMBL" id="RLU25295.1"/>
    </source>
</evidence>
<dbReference type="GO" id="GO:0005762">
    <property type="term" value="C:mitochondrial large ribosomal subunit"/>
    <property type="evidence" value="ECO:0007669"/>
    <property type="project" value="TreeGrafter"/>
</dbReference>
<evidence type="ECO:0000256" key="5">
    <source>
        <dbReference type="ARBA" id="ARBA00035434"/>
    </source>
</evidence>
<gene>
    <name evidence="6" type="ORF">DMN91_003388</name>
</gene>
<dbReference type="GO" id="GO:0003735">
    <property type="term" value="F:structural constituent of ribosome"/>
    <property type="evidence" value="ECO:0007669"/>
    <property type="project" value="InterPro"/>
</dbReference>
<keyword evidence="2" id="KW-0689">Ribosomal protein</keyword>
<organism evidence="6">
    <name type="scientific">Ooceraea biroi</name>
    <name type="common">Clonal raider ant</name>
    <name type="synonym">Cerapachys biroi</name>
    <dbReference type="NCBI Taxonomy" id="2015173"/>
    <lineage>
        <taxon>Eukaryota</taxon>
        <taxon>Metazoa</taxon>
        <taxon>Ecdysozoa</taxon>
        <taxon>Arthropoda</taxon>
        <taxon>Hexapoda</taxon>
        <taxon>Insecta</taxon>
        <taxon>Pterygota</taxon>
        <taxon>Neoptera</taxon>
        <taxon>Endopterygota</taxon>
        <taxon>Hymenoptera</taxon>
        <taxon>Apocrita</taxon>
        <taxon>Aculeata</taxon>
        <taxon>Formicoidea</taxon>
        <taxon>Formicidae</taxon>
        <taxon>Dorylinae</taxon>
        <taxon>Ooceraea</taxon>
    </lineage>
</organism>
<sequence length="86" mass="9785">MIGRVVSGILQSLPRATISSQPGSLTPALWNPWNLTFVRNIIKYNFPRASERKRIKTHGWLARMATPGGRKILMRRILKGKHVLSH</sequence>
<dbReference type="PANTHER" id="PTHR14503:SF4">
    <property type="entry name" value="LARGE RIBOSOMAL SUBUNIT PROTEIN BL34M"/>
    <property type="match status" value="1"/>
</dbReference>
<dbReference type="InterPro" id="IPR000271">
    <property type="entry name" value="Ribosomal_bL34"/>
</dbReference>
<proteinExistence type="inferred from homology"/>
<evidence type="ECO:0000256" key="3">
    <source>
        <dbReference type="ARBA" id="ARBA00023274"/>
    </source>
</evidence>
<dbReference type="Pfam" id="PF00468">
    <property type="entry name" value="Ribosomal_L34"/>
    <property type="match status" value="1"/>
</dbReference>
<evidence type="ECO:0000256" key="1">
    <source>
        <dbReference type="ARBA" id="ARBA00010111"/>
    </source>
</evidence>
<protein>
    <recommendedName>
        <fullName evidence="4">Large ribosomal subunit protein bL34m</fullName>
    </recommendedName>
    <alternativeName>
        <fullName evidence="5">39S ribosomal protein L34, mitochondrial</fullName>
    </alternativeName>
</protein>
<dbReference type="AlphaFoldDB" id="A0A3L8DYV0"/>
<keyword evidence="3" id="KW-0687">Ribonucleoprotein</keyword>
<accession>A0A3L8DYV0</accession>
<comment type="similarity">
    <text evidence="1">Belongs to the bacterial ribosomal protein bL34 family.</text>
</comment>
<dbReference type="Gene3D" id="1.10.287.3980">
    <property type="match status" value="1"/>
</dbReference>
<dbReference type="GO" id="GO:0006412">
    <property type="term" value="P:translation"/>
    <property type="evidence" value="ECO:0007669"/>
    <property type="project" value="InterPro"/>
</dbReference>
<dbReference type="Proteomes" id="UP000279307">
    <property type="component" value="Chromosome 3"/>
</dbReference>
<evidence type="ECO:0000256" key="2">
    <source>
        <dbReference type="ARBA" id="ARBA00022980"/>
    </source>
</evidence>
<reference evidence="6" key="2">
    <citation type="submission" date="2018-07" db="EMBL/GenBank/DDBJ databases">
        <authorList>
            <person name="Mckenzie S.K."/>
            <person name="Kronauer D.J.C."/>
        </authorList>
    </citation>
    <scope>NUCLEOTIDE SEQUENCE</scope>
    <source>
        <strain evidence="6">Clonal line C1</strain>
    </source>
</reference>
<dbReference type="FunFam" id="1.10.287.3980:FF:000001">
    <property type="entry name" value="Mitochondrial ribosomal protein L34"/>
    <property type="match status" value="1"/>
</dbReference>
<dbReference type="PANTHER" id="PTHR14503">
    <property type="entry name" value="MITOCHONDRIAL RIBOSOMAL PROTEIN 34 FAMILY MEMBER"/>
    <property type="match status" value="1"/>
</dbReference>
<dbReference type="OrthoDB" id="431691at2759"/>
<name>A0A3L8DYV0_OOCBI</name>